<dbReference type="NCBIfam" id="TIGR00361">
    <property type="entry name" value="ComEC_Rec2"/>
    <property type="match status" value="1"/>
</dbReference>
<evidence type="ECO:0000313" key="8">
    <source>
        <dbReference type="EMBL" id="XAF70212.1"/>
    </source>
</evidence>
<feature type="transmembrane region" description="Helical" evidence="6">
    <location>
        <begin position="292"/>
        <end position="315"/>
    </location>
</feature>
<evidence type="ECO:0000259" key="7">
    <source>
        <dbReference type="SMART" id="SM00849"/>
    </source>
</evidence>
<dbReference type="InterPro" id="IPR001279">
    <property type="entry name" value="Metallo-B-lactamas"/>
</dbReference>
<feature type="transmembrane region" description="Helical" evidence="6">
    <location>
        <begin position="384"/>
        <end position="406"/>
    </location>
</feature>
<evidence type="ECO:0000256" key="3">
    <source>
        <dbReference type="ARBA" id="ARBA00022692"/>
    </source>
</evidence>
<dbReference type="InterPro" id="IPR004477">
    <property type="entry name" value="ComEC_N"/>
</dbReference>
<dbReference type="Pfam" id="PF00753">
    <property type="entry name" value="Lactamase_B"/>
    <property type="match status" value="1"/>
</dbReference>
<dbReference type="CDD" id="cd07731">
    <property type="entry name" value="ComA-like_MBL-fold"/>
    <property type="match status" value="1"/>
</dbReference>
<keyword evidence="2" id="KW-1003">Cell membrane</keyword>
<evidence type="ECO:0000256" key="4">
    <source>
        <dbReference type="ARBA" id="ARBA00022989"/>
    </source>
</evidence>
<comment type="subcellular location">
    <subcellularLocation>
        <location evidence="1">Cell membrane</location>
        <topology evidence="1">Multi-pass membrane protein</topology>
    </subcellularLocation>
</comment>
<sequence>MHVKLLAICVFILLIFVAIRKHFKWQQYLLLLTIPIVSYFYFQHHYNLAISKQTYIKTHEDFNGSVQFLNQAFIKDNKLQGTVKVNDDLYKYYYFLDNQDLSKVQMFLQHRSCNVKGKIKQNNKDPNSKPFLFINDVDFKSCKATDNAVLLNLLNHHKQYIYEKLKGTQLNKPERIIAHISGDTLKMDEDIIDKFKEIGIYHLLAVSGTHIGIIVGLLYFILNKLKIPLILINTIIVMILPIYAIYTDFAPSAVRAICGAICIVLFKDLIFKNSMNILGCSFIFLSLLNPSLIYNIGFQFSYLITFCILFSSPIFTNTTPIFALIHMTVIAQLGSFIISAIYFNQIQWIGIFANLFFVPFYSLLFFPIIILYFITVHFPFEINILTYFVNILFNFHDFMIELFYLLSRFKWFIPKLSELYVVIAVLLILFMLIIYTYKRYLLFIMMNVALYVLVTILPIPHEYRLTMLDVGQGDALLFETAHHHSILIDTGGKAMRQKGHNSHNIAKYHILPTLKKHGLNQINYLVLTHPHEDHIGELFYLIDHFSIEHIIINPASYNSIQLQHLKHVCDQKHIKLIDYVSLSSFKFDDAQITFCKTTMNQSQDLNEHSITTYIQYKHYKILLMGDATTNNEQQFLQRYNISHIDILKVGHHGSKTSSSEQFINQVEPKVSLISVGKNNIYNLPNNEVLERLQRLHSKIFMTSTEGETTVTLSEELQVETEAS</sequence>
<keyword evidence="3 6" id="KW-0812">Transmembrane</keyword>
<name>A0ABZ3ED25_9STAP</name>
<accession>A0ABZ3ED25</accession>
<evidence type="ECO:0000313" key="9">
    <source>
        <dbReference type="Proteomes" id="UP001436297"/>
    </source>
</evidence>
<keyword evidence="9" id="KW-1185">Reference proteome</keyword>
<evidence type="ECO:0000256" key="2">
    <source>
        <dbReference type="ARBA" id="ARBA00022475"/>
    </source>
</evidence>
<evidence type="ECO:0000256" key="5">
    <source>
        <dbReference type="ARBA" id="ARBA00023136"/>
    </source>
</evidence>
<reference evidence="8 9" key="1">
    <citation type="journal article" date="2024" name="Pathogens">
        <title>Staphylococcus hsinchuensis sp. nov., Isolated from Soymilk.</title>
        <authorList>
            <person name="Wang Y.T."/>
            <person name="Lin Y.C."/>
            <person name="Hsieh Y.H."/>
            <person name="Lin Y.T."/>
            <person name="Hamada M."/>
            <person name="Chen C.C."/>
            <person name="Liou J.S."/>
            <person name="Lee A.Y."/>
            <person name="Zhang W.L."/>
            <person name="Chen Y.T."/>
            <person name="Huang C.H."/>
        </authorList>
    </citation>
    <scope>NUCLEOTIDE SEQUENCE [LARGE SCALE GENOMIC DNA]</scope>
    <source>
        <strain evidence="8 9">H164</strain>
    </source>
</reference>
<dbReference type="SUPFAM" id="SSF56281">
    <property type="entry name" value="Metallo-hydrolase/oxidoreductase"/>
    <property type="match status" value="1"/>
</dbReference>
<feature type="transmembrane region" description="Helical" evidence="6">
    <location>
        <begin position="355"/>
        <end position="378"/>
    </location>
</feature>
<dbReference type="InterPro" id="IPR004797">
    <property type="entry name" value="Competence_ComEC/Rec2"/>
</dbReference>
<keyword evidence="4 6" id="KW-1133">Transmembrane helix</keyword>
<feature type="transmembrane region" description="Helical" evidence="6">
    <location>
        <begin position="418"/>
        <end position="435"/>
    </location>
</feature>
<dbReference type="Proteomes" id="UP001436297">
    <property type="component" value="Chromosome"/>
</dbReference>
<feature type="domain" description="Metallo-beta-lactamase" evidence="7">
    <location>
        <begin position="472"/>
        <end position="677"/>
    </location>
</feature>
<dbReference type="SMART" id="SM00849">
    <property type="entry name" value="Lactamase_B"/>
    <property type="match status" value="1"/>
</dbReference>
<dbReference type="InterPro" id="IPR036866">
    <property type="entry name" value="RibonucZ/Hydroxyglut_hydro"/>
</dbReference>
<evidence type="ECO:0000256" key="6">
    <source>
        <dbReference type="SAM" id="Phobius"/>
    </source>
</evidence>
<dbReference type="InterPro" id="IPR035681">
    <property type="entry name" value="ComA-like_MBL"/>
</dbReference>
<dbReference type="Gene3D" id="3.60.15.10">
    <property type="entry name" value="Ribonuclease Z/Hydroxyacylglutathione hydrolase-like"/>
    <property type="match status" value="1"/>
</dbReference>
<dbReference type="PANTHER" id="PTHR30619:SF1">
    <property type="entry name" value="RECOMBINATION PROTEIN 2"/>
    <property type="match status" value="1"/>
</dbReference>
<protein>
    <submittedName>
        <fullName evidence="8">DNA internalization-related competence protein ComEC/Rec2</fullName>
    </submittedName>
</protein>
<gene>
    <name evidence="8" type="ORF">QQM35_09065</name>
</gene>
<dbReference type="PANTHER" id="PTHR30619">
    <property type="entry name" value="DNA INTERNALIZATION/COMPETENCE PROTEIN COMEC/REC2"/>
    <property type="match status" value="1"/>
</dbReference>
<dbReference type="EMBL" id="CP128355">
    <property type="protein sequence ID" value="XAF70212.1"/>
    <property type="molecule type" value="Genomic_DNA"/>
</dbReference>
<feature type="transmembrane region" description="Helical" evidence="6">
    <location>
        <begin position="200"/>
        <end position="222"/>
    </location>
</feature>
<organism evidence="8 9">
    <name type="scientific">Staphylococcus hsinchuensis</name>
    <dbReference type="NCBI Taxonomy" id="3051183"/>
    <lineage>
        <taxon>Bacteria</taxon>
        <taxon>Bacillati</taxon>
        <taxon>Bacillota</taxon>
        <taxon>Bacilli</taxon>
        <taxon>Bacillales</taxon>
        <taxon>Staphylococcaceae</taxon>
        <taxon>Staphylococcus</taxon>
    </lineage>
</organism>
<dbReference type="RefSeq" id="WP_342610342.1">
    <property type="nucleotide sequence ID" value="NZ_CP128355.1"/>
</dbReference>
<dbReference type="NCBIfam" id="TIGR00360">
    <property type="entry name" value="ComEC_N-term"/>
    <property type="match status" value="1"/>
</dbReference>
<feature type="transmembrane region" description="Helical" evidence="6">
    <location>
        <begin position="441"/>
        <end position="459"/>
    </location>
</feature>
<feature type="transmembrane region" description="Helical" evidence="6">
    <location>
        <begin position="321"/>
        <end position="343"/>
    </location>
</feature>
<proteinExistence type="predicted"/>
<dbReference type="InterPro" id="IPR052159">
    <property type="entry name" value="Competence_DNA_uptake"/>
</dbReference>
<feature type="transmembrane region" description="Helical" evidence="6">
    <location>
        <begin position="229"/>
        <end position="246"/>
    </location>
</feature>
<dbReference type="Pfam" id="PF03772">
    <property type="entry name" value="Competence"/>
    <property type="match status" value="1"/>
</dbReference>
<evidence type="ECO:0000256" key="1">
    <source>
        <dbReference type="ARBA" id="ARBA00004651"/>
    </source>
</evidence>
<keyword evidence="5 6" id="KW-0472">Membrane</keyword>